<dbReference type="SUPFAM" id="SSF49464">
    <property type="entry name" value="Carboxypeptidase regulatory domain-like"/>
    <property type="match status" value="1"/>
</dbReference>
<keyword evidence="10" id="KW-1185">Reference proteome</keyword>
<evidence type="ECO:0000256" key="1">
    <source>
        <dbReference type="ARBA" id="ARBA00004571"/>
    </source>
</evidence>
<dbReference type="GO" id="GO:0009279">
    <property type="term" value="C:cell outer membrane"/>
    <property type="evidence" value="ECO:0007669"/>
    <property type="project" value="UniProtKB-SubCell"/>
</dbReference>
<comment type="caution">
    <text evidence="9">The sequence shown here is derived from an EMBL/GenBank/DDBJ whole genome shotgun (WGS) entry which is preliminary data.</text>
</comment>
<dbReference type="RefSeq" id="WP_164212044.1">
    <property type="nucleotide sequence ID" value="NZ_JAAGSC010000043.1"/>
</dbReference>
<dbReference type="InterPro" id="IPR008969">
    <property type="entry name" value="CarboxyPept-like_regulatory"/>
</dbReference>
<dbReference type="SUPFAM" id="SSF56935">
    <property type="entry name" value="Porins"/>
    <property type="match status" value="1"/>
</dbReference>
<protein>
    <submittedName>
        <fullName evidence="9">TonB-dependent receptor</fullName>
    </submittedName>
</protein>
<keyword evidence="9" id="KW-0675">Receptor</keyword>
<feature type="domain" description="TonB-dependent transporter Oar-like beta-barrel" evidence="8">
    <location>
        <begin position="352"/>
        <end position="858"/>
    </location>
</feature>
<name>A0A845V243_9GAMM</name>
<accession>A0A845V243</accession>
<dbReference type="Gene3D" id="2.60.40.1120">
    <property type="entry name" value="Carboxypeptidase-like, regulatory domain"/>
    <property type="match status" value="1"/>
</dbReference>
<dbReference type="Pfam" id="PF25183">
    <property type="entry name" value="OMP_b-brl_4"/>
    <property type="match status" value="2"/>
</dbReference>
<evidence type="ECO:0000256" key="2">
    <source>
        <dbReference type="ARBA" id="ARBA00022448"/>
    </source>
</evidence>
<evidence type="ECO:0000256" key="4">
    <source>
        <dbReference type="ARBA" id="ARBA00022692"/>
    </source>
</evidence>
<dbReference type="AlphaFoldDB" id="A0A845V243"/>
<evidence type="ECO:0000256" key="3">
    <source>
        <dbReference type="ARBA" id="ARBA00022452"/>
    </source>
</evidence>
<evidence type="ECO:0000313" key="10">
    <source>
        <dbReference type="Proteomes" id="UP000484885"/>
    </source>
</evidence>
<keyword evidence="4" id="KW-0812">Transmembrane</keyword>
<dbReference type="PANTHER" id="PTHR30069:SF46">
    <property type="entry name" value="OAR PROTEIN"/>
    <property type="match status" value="1"/>
</dbReference>
<comment type="subcellular location">
    <subcellularLocation>
        <location evidence="1">Cell outer membrane</location>
        <topology evidence="1">Multi-pass membrane protein</topology>
    </subcellularLocation>
</comment>
<dbReference type="EMBL" id="JAAGSC010000043">
    <property type="protein sequence ID" value="NDY96662.1"/>
    <property type="molecule type" value="Genomic_DNA"/>
</dbReference>
<keyword evidence="7" id="KW-0732">Signal</keyword>
<organism evidence="9 10">
    <name type="scientific">Wenzhouxiangella limi</name>
    <dbReference type="NCBI Taxonomy" id="2707351"/>
    <lineage>
        <taxon>Bacteria</taxon>
        <taxon>Pseudomonadati</taxon>
        <taxon>Pseudomonadota</taxon>
        <taxon>Gammaproteobacteria</taxon>
        <taxon>Chromatiales</taxon>
        <taxon>Wenzhouxiangellaceae</taxon>
        <taxon>Wenzhouxiangella</taxon>
    </lineage>
</organism>
<evidence type="ECO:0000313" key="9">
    <source>
        <dbReference type="EMBL" id="NDY96662.1"/>
    </source>
</evidence>
<dbReference type="Pfam" id="PF13620">
    <property type="entry name" value="CarboxypepD_reg"/>
    <property type="match status" value="1"/>
</dbReference>
<keyword evidence="3" id="KW-1134">Transmembrane beta strand</keyword>
<dbReference type="InterPro" id="IPR039426">
    <property type="entry name" value="TonB-dep_rcpt-like"/>
</dbReference>
<dbReference type="PANTHER" id="PTHR30069">
    <property type="entry name" value="TONB-DEPENDENT OUTER MEMBRANE RECEPTOR"/>
    <property type="match status" value="1"/>
</dbReference>
<sequence length="1079" mass="118308">MFKVRSTAMILVIALLLAGQAMAQLTSSNLRGQVVTSDGSPVAEATVQILHVPSGTVAQATASSTGQFFQSGLRVGGPYQLTVTREGFEPTVVEDVFLDPGSQDPIRVAIDRTGEVSDRITVMGTRFMEAAELNSGVGSVFNAQDIRNQPGTDRDVINTLLRDPLAQSSGVGNLSVAGVNPRFNGLSIDGALQQDDFGLGSNTYATERSPINLDAVESVSLVASEYSVTSTGFTGGLVNIVTRSGSNEFQGNAYYAYKDDSMIGDKYGDRTFDPGEVDEKEYGFTVSGPILEDRLFFFLSYDEYDSASPYDFTNFDAQDGRQPGFYEALGSLIENTYGFDPLVPGRTGSIPETSERMLAKFDWNISDAHRASFTYQSTEETGTSVGGDEFESAWYDIPVDLTAYTVQLFSDWSPNLSTTVRMNYKEFERGQNCRAGGGGQFQFELDPSDVSGTPLDGLLTQRERIIAGCDRFRHANAYNDDRLQFFASADYAVGDHVITFGADYEQFNLFNLFVQSSNGNFVFDDVDQIINRSPSRVDYNNATTNDANDAAAEWGYDKWAFFVGDEWSVSPDLQLSLGVRYERFSQSDKPVFSQEIFDTYGVRTDNNLDGRDLFMPRLGFLYTGFDRTTISGGVGLFAGGSPQVWISNAFQVPTNFARVENPTNVDINTIPQEALDAVASGGAGVPIDYIADGFRIPSDWKASLRYERAFDLGAMGENYRFTAQYLYTRTNKAFLWRNLAQTDLPEALPTGVAPDGRPIYADLEDLGIANLTELGNAGSGSSHVFTLALGKVFDNGFDANIAYAHQNVDFASEGGSSRGISSWRGVFDADRNNPSPRTSVYQVDHSFRISLGYERRFFGDLLTRVDAFGQITSGDVWSTSYNIDSNNSLFGRAGLGEGPFNNNPLYIPNPAGDPLVVYGSGFDQSGFFQFVDEEGIATGGIHDPYSETADKWNNIWDLRFQQELPGIPGLDRWAKDNRFSLILDIENFLNLLDSDWGKFYNGPRFGQAAIVEADLVSAADVAENGVDGATALTGDAPRTTCTSESACVYRYNSFRGQDTNFTSGPNSVYEIRLTLRYDF</sequence>
<feature type="signal peptide" evidence="7">
    <location>
        <begin position="1"/>
        <end position="23"/>
    </location>
</feature>
<evidence type="ECO:0000256" key="6">
    <source>
        <dbReference type="ARBA" id="ARBA00023237"/>
    </source>
</evidence>
<keyword evidence="6" id="KW-0998">Cell outer membrane</keyword>
<dbReference type="Gene3D" id="2.40.170.20">
    <property type="entry name" value="TonB-dependent receptor, beta-barrel domain"/>
    <property type="match status" value="1"/>
</dbReference>
<keyword evidence="2" id="KW-0813">Transport</keyword>
<evidence type="ECO:0000259" key="8">
    <source>
        <dbReference type="Pfam" id="PF25183"/>
    </source>
</evidence>
<evidence type="ECO:0000256" key="5">
    <source>
        <dbReference type="ARBA" id="ARBA00023136"/>
    </source>
</evidence>
<feature type="domain" description="TonB-dependent transporter Oar-like beta-barrel" evidence="8">
    <location>
        <begin position="241"/>
        <end position="310"/>
    </location>
</feature>
<feature type="chain" id="PRO_5033012846" evidence="7">
    <location>
        <begin position="24"/>
        <end position="1079"/>
    </location>
</feature>
<dbReference type="Proteomes" id="UP000484885">
    <property type="component" value="Unassembled WGS sequence"/>
</dbReference>
<dbReference type="GO" id="GO:0015344">
    <property type="term" value="F:siderophore uptake transmembrane transporter activity"/>
    <property type="evidence" value="ECO:0007669"/>
    <property type="project" value="TreeGrafter"/>
</dbReference>
<evidence type="ECO:0000256" key="7">
    <source>
        <dbReference type="SAM" id="SignalP"/>
    </source>
</evidence>
<proteinExistence type="predicted"/>
<dbReference type="GO" id="GO:0044718">
    <property type="term" value="P:siderophore transmembrane transport"/>
    <property type="evidence" value="ECO:0007669"/>
    <property type="project" value="TreeGrafter"/>
</dbReference>
<dbReference type="InterPro" id="IPR057601">
    <property type="entry name" value="Oar-like_b-barrel"/>
</dbReference>
<dbReference type="InterPro" id="IPR036942">
    <property type="entry name" value="Beta-barrel_TonB_sf"/>
</dbReference>
<keyword evidence="5" id="KW-0472">Membrane</keyword>
<gene>
    <name evidence="9" type="ORF">G3I74_13080</name>
</gene>
<reference evidence="9 10" key="1">
    <citation type="submission" date="2020-02" db="EMBL/GenBank/DDBJ databases">
        <authorList>
            <person name="Zhang X.-Y."/>
        </authorList>
    </citation>
    <scope>NUCLEOTIDE SEQUENCE [LARGE SCALE GENOMIC DNA]</scope>
    <source>
        <strain evidence="9 10">C33</strain>
    </source>
</reference>